<reference evidence="3 4" key="1">
    <citation type="submission" date="2019-12" db="EMBL/GenBank/DDBJ databases">
        <title>Novel species isolated from a subtropical stream in China.</title>
        <authorList>
            <person name="Lu H."/>
        </authorList>
    </citation>
    <scope>NUCLEOTIDE SEQUENCE [LARGE SCALE GENOMIC DNA]</scope>
    <source>
        <strain evidence="3 4">DS3</strain>
    </source>
</reference>
<feature type="compositionally biased region" description="Acidic residues" evidence="1">
    <location>
        <begin position="474"/>
        <end position="486"/>
    </location>
</feature>
<accession>A0A6N9HGL0</accession>
<gene>
    <name evidence="3" type="ORF">GTP41_10740</name>
</gene>
<evidence type="ECO:0000256" key="1">
    <source>
        <dbReference type="SAM" id="MobiDB-lite"/>
    </source>
</evidence>
<feature type="compositionally biased region" description="Low complexity" evidence="1">
    <location>
        <begin position="328"/>
        <end position="339"/>
    </location>
</feature>
<name>A0A6N9HGL0_9BURK</name>
<feature type="region of interest" description="Disordered" evidence="1">
    <location>
        <begin position="465"/>
        <end position="506"/>
    </location>
</feature>
<feature type="compositionally biased region" description="Basic and acidic residues" evidence="1">
    <location>
        <begin position="487"/>
        <end position="506"/>
    </location>
</feature>
<dbReference type="EMBL" id="WWCJ01000006">
    <property type="protein sequence ID" value="MYN02576.1"/>
    <property type="molecule type" value="Genomic_DNA"/>
</dbReference>
<dbReference type="AlphaFoldDB" id="A0A6N9HGL0"/>
<organism evidence="3 4">
    <name type="scientific">Pseudoduganella guangdongensis</name>
    <dbReference type="NCBI Taxonomy" id="2692179"/>
    <lineage>
        <taxon>Bacteria</taxon>
        <taxon>Pseudomonadati</taxon>
        <taxon>Pseudomonadota</taxon>
        <taxon>Betaproteobacteria</taxon>
        <taxon>Burkholderiales</taxon>
        <taxon>Oxalobacteraceae</taxon>
        <taxon>Telluria group</taxon>
        <taxon>Pseudoduganella</taxon>
    </lineage>
</organism>
<protein>
    <submittedName>
        <fullName evidence="3">DUF3426 domain-containing protein</fullName>
    </submittedName>
</protein>
<dbReference type="NCBIfam" id="TIGR02098">
    <property type="entry name" value="MJ0042_CXXC"/>
    <property type="match status" value="1"/>
</dbReference>
<dbReference type="Pfam" id="PF13719">
    <property type="entry name" value="Zn_ribbon_5"/>
    <property type="match status" value="1"/>
</dbReference>
<dbReference type="InterPro" id="IPR011723">
    <property type="entry name" value="Znf/thioredoxin_put"/>
</dbReference>
<feature type="domain" description="Zinc finger/thioredoxin putative" evidence="2">
    <location>
        <begin position="3"/>
        <end position="38"/>
    </location>
</feature>
<evidence type="ECO:0000313" key="4">
    <source>
        <dbReference type="Proteomes" id="UP000448575"/>
    </source>
</evidence>
<evidence type="ECO:0000313" key="3">
    <source>
        <dbReference type="EMBL" id="MYN02576.1"/>
    </source>
</evidence>
<evidence type="ECO:0000259" key="2">
    <source>
        <dbReference type="Pfam" id="PF13719"/>
    </source>
</evidence>
<feature type="region of interest" description="Disordered" evidence="1">
    <location>
        <begin position="170"/>
        <end position="447"/>
    </location>
</feature>
<dbReference type="Pfam" id="PF11906">
    <property type="entry name" value="DUF3426"/>
    <property type="match status" value="1"/>
</dbReference>
<keyword evidence="4" id="KW-1185">Reference proteome</keyword>
<feature type="compositionally biased region" description="Low complexity" evidence="1">
    <location>
        <begin position="364"/>
        <end position="377"/>
    </location>
</feature>
<proteinExistence type="predicted"/>
<dbReference type="InterPro" id="IPR021834">
    <property type="entry name" value="DUF3426"/>
</dbReference>
<comment type="caution">
    <text evidence="3">The sequence shown here is derived from an EMBL/GenBank/DDBJ whole genome shotgun (WGS) entry which is preliminary data.</text>
</comment>
<dbReference type="Proteomes" id="UP000448575">
    <property type="component" value="Unassembled WGS sequence"/>
</dbReference>
<feature type="region of interest" description="Disordered" evidence="1">
    <location>
        <begin position="97"/>
        <end position="120"/>
    </location>
</feature>
<sequence>MALATKCPHCNTIFRVAADQLKLRGGIVRCGSCHEVFDGNAALVEPAPKPTTVIPDVPVSTAAAPAGPAAPAISSYVRGSAVDFELDLAEDAAPAPSAAPAVWRTGGPAHPSPEEQAEAAVARAFAAVTAHANPETTTPPWDDALAGDAAIAPPAAALPVDGDEIHAAEAPQPADADTSSAAPHDNAPDQPYEVAATSGDGATPHGDDALPPGDDGDLPSEVAGQSGDSAAEQGDDALLPADHSDLPSEVAGHSGDSAAAQGEDALQPADDGDQPSEAAAQSGDGADHPTVVEAPHVDDTAQQADGDDAILQAEVSADLPAGDEPSLAEEAAPADGEAPLNNDPASQPADDSDGGEPPAETPSDAFAAPDPDFVPAFLRARPAPSEGEPAHAAGQHPDGRIEPTLDTPQEHIVAAALDDSHHFEDIPPAEQPAAETASPAADEPWSLAEPRDDTALHAVAAVNTDAPDDGASLPDDEPASDNDSDSADDRRERALERAQDREAADARMRALAGVDETPAEDLDHSDLSFVKRHDRSQKYGRAMKIIMAFSIPLLLGGLVLQAATTFRDTLAASYPQLKPALAALCQPLGCQVGLPTQLDALSIEQGELASMAANTFSFSTVLRNQSKTVQAWPHIELTLNDNADKPVVRRVFAPREYLPSATEADKGFLPRSEQSIKLYFELKELKASGYHIAIFYP</sequence>